<keyword evidence="2" id="KW-1185">Reference proteome</keyword>
<dbReference type="EMBL" id="JARYZI010000003">
    <property type="protein sequence ID" value="MDH8677858.1"/>
    <property type="molecule type" value="Genomic_DNA"/>
</dbReference>
<dbReference type="Proteomes" id="UP001158045">
    <property type="component" value="Unassembled WGS sequence"/>
</dbReference>
<name>A0ABT6NBS0_9FIRM</name>
<sequence length="336" mass="39087">MFSLIRTGPRILLLKSNQIEVLTIFLKNHFNATSFDLDIAFDNANESNTILYLLEELYETVPFLDVKTAMIVEDDPLTFMCKLYASDGNSMISNIRTAPHILIMRAIGNLSAMLTLMQTEMGGEIGEFKHILDSGNDQTTIVALTDRPLNRNITYQELHPYFLRLDGNYYHHLKELRMHALSYLNCGIGNKDWNEMEIRIYDRYGAYSLHYDRLLEVLEELELGIVLGESWSKDYPRFLMSIEVYRVRFFSFTDPKTIKYILLGLEYLEDGTRIVDYDVYYNRKKIDWNDTITKESPKTRHQLGTVSRTATYSKLSDQAKDTLSQLEEDIIKSRTS</sequence>
<protein>
    <submittedName>
        <fullName evidence="1">Uncharacterized protein</fullName>
    </submittedName>
</protein>
<accession>A0ABT6NBS0</accession>
<gene>
    <name evidence="1" type="ORF">QE109_06850</name>
</gene>
<evidence type="ECO:0000313" key="2">
    <source>
        <dbReference type="Proteomes" id="UP001158045"/>
    </source>
</evidence>
<comment type="caution">
    <text evidence="1">The sequence shown here is derived from an EMBL/GenBank/DDBJ whole genome shotgun (WGS) entry which is preliminary data.</text>
</comment>
<dbReference type="RefSeq" id="WP_281093683.1">
    <property type="nucleotide sequence ID" value="NZ_JARYZI010000003.1"/>
</dbReference>
<reference evidence="1 2" key="1">
    <citation type="submission" date="2023-04" db="EMBL/GenBank/DDBJ databases">
        <title>Fusibacter bizertensis strain WBS, isolated from littoral bottom sediments of the Arctic seas - biochemical and genomic analysis.</title>
        <authorList>
            <person name="Brioukhanov A.L."/>
        </authorList>
    </citation>
    <scope>NUCLEOTIDE SEQUENCE [LARGE SCALE GENOMIC DNA]</scope>
    <source>
        <strain evidence="1 2">WBS</strain>
    </source>
</reference>
<proteinExistence type="predicted"/>
<evidence type="ECO:0000313" key="1">
    <source>
        <dbReference type="EMBL" id="MDH8677858.1"/>
    </source>
</evidence>
<organism evidence="1 2">
    <name type="scientific">Fusibacter bizertensis</name>
    <dbReference type="NCBI Taxonomy" id="1488331"/>
    <lineage>
        <taxon>Bacteria</taxon>
        <taxon>Bacillati</taxon>
        <taxon>Bacillota</taxon>
        <taxon>Clostridia</taxon>
        <taxon>Eubacteriales</taxon>
        <taxon>Eubacteriales Family XII. Incertae Sedis</taxon>
        <taxon>Fusibacter</taxon>
    </lineage>
</organism>